<gene>
    <name evidence="1" type="ordered locus">LI0252</name>
</gene>
<keyword evidence="2" id="KW-1185">Reference proteome</keyword>
<organism evidence="1 2">
    <name type="scientific">Lawsonia intracellularis (strain PHE/MN1-00)</name>
    <dbReference type="NCBI Taxonomy" id="363253"/>
    <lineage>
        <taxon>Bacteria</taxon>
        <taxon>Pseudomonadati</taxon>
        <taxon>Thermodesulfobacteriota</taxon>
        <taxon>Desulfovibrionia</taxon>
        <taxon>Desulfovibrionales</taxon>
        <taxon>Desulfovibrionaceae</taxon>
        <taxon>Lawsonia</taxon>
    </lineage>
</organism>
<dbReference type="STRING" id="363253.LI0252"/>
<protein>
    <submittedName>
        <fullName evidence="1">Uncharacterized protein</fullName>
    </submittedName>
</protein>
<dbReference type="RefSeq" id="WP_011526334.1">
    <property type="nucleotide sequence ID" value="NC_008011.1"/>
</dbReference>
<dbReference type="Proteomes" id="UP000002430">
    <property type="component" value="Chromosome"/>
</dbReference>
<proteinExistence type="predicted"/>
<dbReference type="HOGENOM" id="CLU_105386_0_0_7"/>
<accession>Q1MRR8</accession>
<evidence type="ECO:0000313" key="2">
    <source>
        <dbReference type="Proteomes" id="UP000002430"/>
    </source>
</evidence>
<sequence length="173" mass="20064">MSEQYLGQGIDILLGQEFLTWLWFISETKPMGFKDSKGQLFTFSMEQRVVVQGGEGESLETATVFGPYSPLREARIGLQTGKKVTRALLRFEKDELSWQLTLKAENFSFGNFQTPKVSLDSDEPDAVFLEKIYLIETCLHFIDICYKNFLHVRLSSEWEIEKKELISWIFKSE</sequence>
<dbReference type="AlphaFoldDB" id="Q1MRR8"/>
<dbReference type="eggNOG" id="COG2974">
    <property type="taxonomic scope" value="Bacteria"/>
</dbReference>
<dbReference type="EMBL" id="AM180252">
    <property type="protein sequence ID" value="CAJ54308.1"/>
    <property type="molecule type" value="Genomic_DNA"/>
</dbReference>
<dbReference type="OrthoDB" id="5470789at2"/>
<reference evidence="1 2" key="1">
    <citation type="submission" date="2005-11" db="EMBL/GenBank/DDBJ databases">
        <title>The complete genome sequence of Lawsonia intracellularis: the causative agent of proliferative enteropathy.</title>
        <authorList>
            <person name="Kaur K."/>
            <person name="Zhang Q."/>
            <person name="Beckler D."/>
            <person name="Munir S."/>
            <person name="Li L."/>
            <person name="Kinsley K."/>
            <person name="Herron L."/>
            <person name="Peterson A."/>
            <person name="May B."/>
            <person name="Singh S."/>
            <person name="Gebhart C."/>
            <person name="Kapur V."/>
        </authorList>
    </citation>
    <scope>NUCLEOTIDE SEQUENCE [LARGE SCALE GENOMIC DNA]</scope>
    <source>
        <strain evidence="1 2">PHE/MN1-00</strain>
    </source>
</reference>
<dbReference type="KEGG" id="lip:LI0252"/>
<name>Q1MRR8_LAWIP</name>
<evidence type="ECO:0000313" key="1">
    <source>
        <dbReference type="EMBL" id="CAJ54308.1"/>
    </source>
</evidence>